<proteinExistence type="predicted"/>
<evidence type="ECO:0000313" key="4">
    <source>
        <dbReference type="EMBL" id="CAB4199281.1"/>
    </source>
</evidence>
<evidence type="ECO:0000313" key="1">
    <source>
        <dbReference type="EMBL" id="CAB4165396.1"/>
    </source>
</evidence>
<evidence type="ECO:0000313" key="5">
    <source>
        <dbReference type="EMBL" id="CAB4213424.1"/>
    </source>
</evidence>
<dbReference type="EMBL" id="LR797398">
    <property type="protein sequence ID" value="CAB4213424.1"/>
    <property type="molecule type" value="Genomic_DNA"/>
</dbReference>
<name>A0A6J5P5Z1_9CAUD</name>
<protein>
    <submittedName>
        <fullName evidence="1">Uncharacterized protein</fullName>
    </submittedName>
</protein>
<dbReference type="EMBL" id="LR797284">
    <property type="protein sequence ID" value="CAB4199281.1"/>
    <property type="molecule type" value="Genomic_DNA"/>
</dbReference>
<organism evidence="1">
    <name type="scientific">uncultured Caudovirales phage</name>
    <dbReference type="NCBI Taxonomy" id="2100421"/>
    <lineage>
        <taxon>Viruses</taxon>
        <taxon>Duplodnaviria</taxon>
        <taxon>Heunggongvirae</taxon>
        <taxon>Uroviricota</taxon>
        <taxon>Caudoviricetes</taxon>
        <taxon>Peduoviridae</taxon>
        <taxon>Maltschvirus</taxon>
        <taxon>Maltschvirus maltsch</taxon>
    </lineage>
</organism>
<dbReference type="EMBL" id="LR796778">
    <property type="protein sequence ID" value="CAB4165396.1"/>
    <property type="molecule type" value="Genomic_DNA"/>
</dbReference>
<evidence type="ECO:0000313" key="6">
    <source>
        <dbReference type="EMBL" id="CAB4218039.1"/>
    </source>
</evidence>
<evidence type="ECO:0000313" key="3">
    <source>
        <dbReference type="EMBL" id="CAB4177419.1"/>
    </source>
</evidence>
<evidence type="ECO:0000313" key="2">
    <source>
        <dbReference type="EMBL" id="CAB4171447.1"/>
    </source>
</evidence>
<dbReference type="EMBL" id="LR796950">
    <property type="protein sequence ID" value="CAB4177419.1"/>
    <property type="molecule type" value="Genomic_DNA"/>
</dbReference>
<sequence>MGHTKKKLKFKNKGVVDFFTELGFDMEDINNGSGYRIDNKVDVYKNSSKIFYLKNNEWLPTTPNTIIQIVRNILAE</sequence>
<dbReference type="EMBL" id="LR797462">
    <property type="protein sequence ID" value="CAB4218039.1"/>
    <property type="molecule type" value="Genomic_DNA"/>
</dbReference>
<reference evidence="1" key="1">
    <citation type="submission" date="2020-04" db="EMBL/GenBank/DDBJ databases">
        <authorList>
            <person name="Chiriac C."/>
            <person name="Salcher M."/>
            <person name="Ghai R."/>
            <person name="Kavagutti S V."/>
        </authorList>
    </citation>
    <scope>NUCLEOTIDE SEQUENCE</scope>
</reference>
<gene>
    <name evidence="3" type="ORF">UFOVP1001_44</name>
    <name evidence="4" type="ORF">UFOVP1338_32</name>
    <name evidence="5" type="ORF">UFOVP1447_27</name>
    <name evidence="6" type="ORF">UFOVP1599_23</name>
    <name evidence="1" type="ORF">UFOVP827_41</name>
    <name evidence="2" type="ORF">UFOVP916_20</name>
</gene>
<accession>A0A6J5P5Z1</accession>
<dbReference type="EMBL" id="LR796866">
    <property type="protein sequence ID" value="CAB4171447.1"/>
    <property type="molecule type" value="Genomic_DNA"/>
</dbReference>